<keyword evidence="2" id="KW-1185">Reference proteome</keyword>
<organism evidence="1 2">
    <name type="scientific">Auriscalpium vulgare</name>
    <dbReference type="NCBI Taxonomy" id="40419"/>
    <lineage>
        <taxon>Eukaryota</taxon>
        <taxon>Fungi</taxon>
        <taxon>Dikarya</taxon>
        <taxon>Basidiomycota</taxon>
        <taxon>Agaricomycotina</taxon>
        <taxon>Agaricomycetes</taxon>
        <taxon>Russulales</taxon>
        <taxon>Auriscalpiaceae</taxon>
        <taxon>Auriscalpium</taxon>
    </lineage>
</organism>
<accession>A0ACB8RAR9</accession>
<sequence>MSSPVRGSPAPMRATQASQRRSHRKLIKPFRSPIMAKAPSNSSCTVDVHNPVPVLPQSTLSSASSMLAKDTPMVTHDTPNVMRTMTTLALSSKAASQFRSPLVGATSDSSRVVILPTATIQNLERKLAVLHRAVKIKEADDNLEGLARKWREAGRETAYELWSIVRDMKEDNGSKSGNGDWGGWDDKDDGGEKRAEAERSGVDVVAAEEEVEEVQETLGLMLRRLGIAPETLGWDDAEERFVDD</sequence>
<protein>
    <submittedName>
        <fullName evidence="1">Uncharacterized protein</fullName>
    </submittedName>
</protein>
<evidence type="ECO:0000313" key="2">
    <source>
        <dbReference type="Proteomes" id="UP000814033"/>
    </source>
</evidence>
<name>A0ACB8RAR9_9AGAM</name>
<dbReference type="Proteomes" id="UP000814033">
    <property type="component" value="Unassembled WGS sequence"/>
</dbReference>
<reference evidence="1" key="2">
    <citation type="journal article" date="2022" name="New Phytol.">
        <title>Evolutionary transition to the ectomycorrhizal habit in the genomes of a hyperdiverse lineage of mushroom-forming fungi.</title>
        <authorList>
            <person name="Looney B."/>
            <person name="Miyauchi S."/>
            <person name="Morin E."/>
            <person name="Drula E."/>
            <person name="Courty P.E."/>
            <person name="Kohler A."/>
            <person name="Kuo A."/>
            <person name="LaButti K."/>
            <person name="Pangilinan J."/>
            <person name="Lipzen A."/>
            <person name="Riley R."/>
            <person name="Andreopoulos W."/>
            <person name="He G."/>
            <person name="Johnson J."/>
            <person name="Nolan M."/>
            <person name="Tritt A."/>
            <person name="Barry K.W."/>
            <person name="Grigoriev I.V."/>
            <person name="Nagy L.G."/>
            <person name="Hibbett D."/>
            <person name="Henrissat B."/>
            <person name="Matheny P.B."/>
            <person name="Labbe J."/>
            <person name="Martin F.M."/>
        </authorList>
    </citation>
    <scope>NUCLEOTIDE SEQUENCE</scope>
    <source>
        <strain evidence="1">FP105234-sp</strain>
    </source>
</reference>
<dbReference type="EMBL" id="MU276174">
    <property type="protein sequence ID" value="KAI0040696.1"/>
    <property type="molecule type" value="Genomic_DNA"/>
</dbReference>
<proteinExistence type="predicted"/>
<comment type="caution">
    <text evidence="1">The sequence shown here is derived from an EMBL/GenBank/DDBJ whole genome shotgun (WGS) entry which is preliminary data.</text>
</comment>
<reference evidence="1" key="1">
    <citation type="submission" date="2021-02" db="EMBL/GenBank/DDBJ databases">
        <authorList>
            <consortium name="DOE Joint Genome Institute"/>
            <person name="Ahrendt S."/>
            <person name="Looney B.P."/>
            <person name="Miyauchi S."/>
            <person name="Morin E."/>
            <person name="Drula E."/>
            <person name="Courty P.E."/>
            <person name="Chicoki N."/>
            <person name="Fauchery L."/>
            <person name="Kohler A."/>
            <person name="Kuo A."/>
            <person name="Labutti K."/>
            <person name="Pangilinan J."/>
            <person name="Lipzen A."/>
            <person name="Riley R."/>
            <person name="Andreopoulos W."/>
            <person name="He G."/>
            <person name="Johnson J."/>
            <person name="Barry K.W."/>
            <person name="Grigoriev I.V."/>
            <person name="Nagy L."/>
            <person name="Hibbett D."/>
            <person name="Henrissat B."/>
            <person name="Matheny P.B."/>
            <person name="Labbe J."/>
            <person name="Martin F."/>
        </authorList>
    </citation>
    <scope>NUCLEOTIDE SEQUENCE</scope>
    <source>
        <strain evidence="1">FP105234-sp</strain>
    </source>
</reference>
<evidence type="ECO:0000313" key="1">
    <source>
        <dbReference type="EMBL" id="KAI0040696.1"/>
    </source>
</evidence>
<gene>
    <name evidence="1" type="ORF">FA95DRAFT_1566179</name>
</gene>